<keyword evidence="3" id="KW-0418">Kinase</keyword>
<protein>
    <submittedName>
        <fullName evidence="3">Sensor histidine kinase</fullName>
        <ecNumber evidence="3">2.7.13.3</ecNumber>
    </submittedName>
</protein>
<keyword evidence="1" id="KW-0472">Membrane</keyword>
<dbReference type="RefSeq" id="WP_378254893.1">
    <property type="nucleotide sequence ID" value="NZ_JBHSJV010000001.1"/>
</dbReference>
<dbReference type="InterPro" id="IPR036890">
    <property type="entry name" value="HATPase_C_sf"/>
</dbReference>
<dbReference type="InterPro" id="IPR050640">
    <property type="entry name" value="Bact_2-comp_sensor_kinase"/>
</dbReference>
<feature type="transmembrane region" description="Helical" evidence="1">
    <location>
        <begin position="45"/>
        <end position="63"/>
    </location>
</feature>
<dbReference type="SUPFAM" id="SSF55874">
    <property type="entry name" value="ATPase domain of HSP90 chaperone/DNA topoisomerase II/histidine kinase"/>
    <property type="match status" value="1"/>
</dbReference>
<dbReference type="PANTHER" id="PTHR34220">
    <property type="entry name" value="SENSOR HISTIDINE KINASE YPDA"/>
    <property type="match status" value="1"/>
</dbReference>
<evidence type="ECO:0000313" key="3">
    <source>
        <dbReference type="EMBL" id="MFD2592782.1"/>
    </source>
</evidence>
<dbReference type="EMBL" id="JBHULX010000039">
    <property type="protein sequence ID" value="MFD2592782.1"/>
    <property type="molecule type" value="Genomic_DNA"/>
</dbReference>
<organism evidence="3 4">
    <name type="scientific">Aquimarina hainanensis</name>
    <dbReference type="NCBI Taxonomy" id="1578017"/>
    <lineage>
        <taxon>Bacteria</taxon>
        <taxon>Pseudomonadati</taxon>
        <taxon>Bacteroidota</taxon>
        <taxon>Flavobacteriia</taxon>
        <taxon>Flavobacteriales</taxon>
        <taxon>Flavobacteriaceae</taxon>
        <taxon>Aquimarina</taxon>
    </lineage>
</organism>
<gene>
    <name evidence="3" type="ORF">ACFSTE_18235</name>
</gene>
<keyword evidence="1" id="KW-0812">Transmembrane</keyword>
<keyword evidence="1" id="KW-1133">Transmembrane helix</keyword>
<keyword evidence="4" id="KW-1185">Reference proteome</keyword>
<reference evidence="4" key="1">
    <citation type="journal article" date="2019" name="Int. J. Syst. Evol. Microbiol.">
        <title>The Global Catalogue of Microorganisms (GCM) 10K type strain sequencing project: providing services to taxonomists for standard genome sequencing and annotation.</title>
        <authorList>
            <consortium name="The Broad Institute Genomics Platform"/>
            <consortium name="The Broad Institute Genome Sequencing Center for Infectious Disease"/>
            <person name="Wu L."/>
            <person name="Ma J."/>
        </authorList>
    </citation>
    <scope>NUCLEOTIDE SEQUENCE [LARGE SCALE GENOMIC DNA]</scope>
    <source>
        <strain evidence="4">KCTC 42423</strain>
    </source>
</reference>
<proteinExistence type="predicted"/>
<dbReference type="Proteomes" id="UP001597459">
    <property type="component" value="Unassembled WGS sequence"/>
</dbReference>
<keyword evidence="3" id="KW-0808">Transferase</keyword>
<feature type="domain" description="Signal transduction histidine kinase internal region" evidence="2">
    <location>
        <begin position="162"/>
        <end position="239"/>
    </location>
</feature>
<feature type="transmembrane region" description="Helical" evidence="1">
    <location>
        <begin position="119"/>
        <end position="138"/>
    </location>
</feature>
<feature type="transmembrane region" description="Helical" evidence="1">
    <location>
        <begin position="12"/>
        <end position="33"/>
    </location>
</feature>
<dbReference type="GO" id="GO:0004673">
    <property type="term" value="F:protein histidine kinase activity"/>
    <property type="evidence" value="ECO:0007669"/>
    <property type="project" value="UniProtKB-EC"/>
</dbReference>
<name>A0ABW5NCJ1_9FLAO</name>
<dbReference type="EC" id="2.7.13.3" evidence="3"/>
<evidence type="ECO:0000259" key="2">
    <source>
        <dbReference type="Pfam" id="PF06580"/>
    </source>
</evidence>
<evidence type="ECO:0000313" key="4">
    <source>
        <dbReference type="Proteomes" id="UP001597459"/>
    </source>
</evidence>
<accession>A0ABW5NCJ1</accession>
<dbReference type="Pfam" id="PF06580">
    <property type="entry name" value="His_kinase"/>
    <property type="match status" value="1"/>
</dbReference>
<dbReference type="InterPro" id="IPR010559">
    <property type="entry name" value="Sig_transdc_His_kin_internal"/>
</dbReference>
<dbReference type="PANTHER" id="PTHR34220:SF7">
    <property type="entry name" value="SENSOR HISTIDINE KINASE YPDA"/>
    <property type="match status" value="1"/>
</dbReference>
<feature type="transmembrane region" description="Helical" evidence="1">
    <location>
        <begin position="83"/>
        <end position="107"/>
    </location>
</feature>
<evidence type="ECO:0000256" key="1">
    <source>
        <dbReference type="SAM" id="Phobius"/>
    </source>
</evidence>
<sequence length="340" mass="39751">MWFKKVKQSVILSIALSVTLLVNLLRILSLFGLNPFGKSFSTPTIQGVLIRILFFFVFSYLILQFNTNWKLRYQYLNRIVRVLVLIAGNIAVLSIIISVFIPIYQYITKIILSDIERGFLYFIYCIVLLILIFISRILRYQIVHQQDLVEKELLKRQSLQNELSALKNQINPHFLFNSLNSLNSLIRDNKEATTFVNKLSFMYRYILQSGQQDLVTLKEELKFLDSYIYLIKTRYRNRFSITIDIDAIYLHIGIPSMVLQLLVENAVKHNEISENNPLHVSIYIKENHIVVENKIRPRTTFVDSTGQGLANIDKRYLLLKDQHIKISDGDDVFMVQLPLK</sequence>
<comment type="caution">
    <text evidence="3">The sequence shown here is derived from an EMBL/GenBank/DDBJ whole genome shotgun (WGS) entry which is preliminary data.</text>
</comment>